<dbReference type="Proteomes" id="UP000002320">
    <property type="component" value="Unassembled WGS sequence"/>
</dbReference>
<reference evidence="2" key="2">
    <citation type="submission" date="2021-02" db="UniProtKB">
        <authorList>
            <consortium name="EnsemblMetazoa"/>
        </authorList>
    </citation>
    <scope>IDENTIFICATION</scope>
    <source>
        <strain evidence="2">JHB</strain>
    </source>
</reference>
<dbReference type="HOGENOM" id="CLU_1058667_0_0_1"/>
<gene>
    <name evidence="2" type="primary">6048437</name>
    <name evidence="1" type="ORF">CpipJ_CPIJ015302</name>
</gene>
<reference evidence="1" key="1">
    <citation type="submission" date="2007-03" db="EMBL/GenBank/DDBJ databases">
        <title>Annotation of Culex pipiens quinquefasciatus.</title>
        <authorList>
            <consortium name="The Broad Institute Genome Sequencing Platform"/>
            <person name="Atkinson P.W."/>
            <person name="Hemingway J."/>
            <person name="Christensen B.M."/>
            <person name="Higgs S."/>
            <person name="Kodira C."/>
            <person name="Hannick L."/>
            <person name="Megy K."/>
            <person name="O'Leary S."/>
            <person name="Pearson M."/>
            <person name="Haas B.J."/>
            <person name="Mauceli E."/>
            <person name="Wortman J.R."/>
            <person name="Lee N.H."/>
            <person name="Guigo R."/>
            <person name="Stanke M."/>
            <person name="Alvarado L."/>
            <person name="Amedeo P."/>
            <person name="Antoine C.H."/>
            <person name="Arensburger P."/>
            <person name="Bidwell S.L."/>
            <person name="Crawford M."/>
            <person name="Camaro F."/>
            <person name="Devon K."/>
            <person name="Engels R."/>
            <person name="Hammond M."/>
            <person name="Howarth C."/>
            <person name="Koehrsen M."/>
            <person name="Lawson D."/>
            <person name="Montgomery P."/>
            <person name="Nene V."/>
            <person name="Nusbaum C."/>
            <person name="Puiu D."/>
            <person name="Romero-Severson J."/>
            <person name="Severson D.W."/>
            <person name="Shumway M."/>
            <person name="Sisk P."/>
            <person name="Stolte C."/>
            <person name="Zeng Q."/>
            <person name="Eisenstadt E."/>
            <person name="Fraser-Liggett C."/>
            <person name="Strausberg R."/>
            <person name="Galagan J."/>
            <person name="Birren B."/>
            <person name="Collins F.H."/>
        </authorList>
    </citation>
    <scope>NUCLEOTIDE SEQUENCE [LARGE SCALE GENOMIC DNA]</scope>
    <source>
        <strain evidence="1">JHB</strain>
    </source>
</reference>
<dbReference type="AlphaFoldDB" id="B0X6T6"/>
<dbReference type="VEuPathDB" id="VectorBase:CQUJHB008812"/>
<organism>
    <name type="scientific">Culex quinquefasciatus</name>
    <name type="common">Southern house mosquito</name>
    <name type="synonym">Culex pungens</name>
    <dbReference type="NCBI Taxonomy" id="7176"/>
    <lineage>
        <taxon>Eukaryota</taxon>
        <taxon>Metazoa</taxon>
        <taxon>Ecdysozoa</taxon>
        <taxon>Arthropoda</taxon>
        <taxon>Hexapoda</taxon>
        <taxon>Insecta</taxon>
        <taxon>Pterygota</taxon>
        <taxon>Neoptera</taxon>
        <taxon>Endopterygota</taxon>
        <taxon>Diptera</taxon>
        <taxon>Nematocera</taxon>
        <taxon>Culicoidea</taxon>
        <taxon>Culicidae</taxon>
        <taxon>Culicinae</taxon>
        <taxon>Culicini</taxon>
        <taxon>Culex</taxon>
        <taxon>Culex</taxon>
    </lineage>
</organism>
<dbReference type="InParanoid" id="B0X6T6"/>
<protein>
    <submittedName>
        <fullName evidence="1 2">Set domain protein</fullName>
    </submittedName>
</protein>
<sequence>MSPLLSSNKRQKGLNVSSNSIINAEYVIELEKIGHTEVEFASIMNGGYFYTHRSCASFSFGMVLGAATGTLSNLEVVVAQALSKICPVQNCSTTRASPRPVAGGTTTERDVDYEVQLEVPVLSGLFWLGFANARRGRFVAMATSSGTRACVQFVIELTRRRPTGMVKCSWCNKYRPSVTPFVAEKTDPDTNIHAKVHSKTGGKDHSTSAGRHHYVDGVCLSEHNLHQIKSLQAELASGNQSYSCNLSRHWTRTTEFWSRSNQP</sequence>
<dbReference type="VEuPathDB" id="VectorBase:CPIJ015302"/>
<dbReference type="KEGG" id="cqu:CpipJ_CPIJ015302"/>
<evidence type="ECO:0000313" key="3">
    <source>
        <dbReference type="Proteomes" id="UP000002320"/>
    </source>
</evidence>
<evidence type="ECO:0000313" key="2">
    <source>
        <dbReference type="EnsemblMetazoa" id="CPIJ015302-PA"/>
    </source>
</evidence>
<name>B0X6T6_CULQU</name>
<keyword evidence="3" id="KW-1185">Reference proteome</keyword>
<dbReference type="EnsemblMetazoa" id="CPIJ015302-RA">
    <property type="protein sequence ID" value="CPIJ015302-PA"/>
    <property type="gene ID" value="CPIJ015302"/>
</dbReference>
<dbReference type="OrthoDB" id="308383at2759"/>
<proteinExistence type="predicted"/>
<dbReference type="EMBL" id="DS232423">
    <property type="protein sequence ID" value="EDS41607.1"/>
    <property type="molecule type" value="Genomic_DNA"/>
</dbReference>
<accession>B0X6T6</accession>
<evidence type="ECO:0000313" key="1">
    <source>
        <dbReference type="EMBL" id="EDS41607.1"/>
    </source>
</evidence>